<evidence type="ECO:0000313" key="3">
    <source>
        <dbReference type="Proteomes" id="UP000295136"/>
    </source>
</evidence>
<reference evidence="2 3" key="1">
    <citation type="submission" date="2019-03" db="EMBL/GenBank/DDBJ databases">
        <title>Draft genome sequences of novel Actinobacteria.</title>
        <authorList>
            <person name="Sahin N."/>
            <person name="Ay H."/>
            <person name="Saygin H."/>
        </authorList>
    </citation>
    <scope>NUCLEOTIDE SEQUENCE [LARGE SCALE GENOMIC DNA]</scope>
    <source>
        <strain evidence="2 3">6K102</strain>
    </source>
</reference>
<dbReference type="Proteomes" id="UP000295136">
    <property type="component" value="Unassembled WGS sequence"/>
</dbReference>
<organism evidence="2 3">
    <name type="scientific">Nonomuraea mesophila</name>
    <dbReference type="NCBI Taxonomy" id="2530382"/>
    <lineage>
        <taxon>Bacteria</taxon>
        <taxon>Bacillati</taxon>
        <taxon>Actinomycetota</taxon>
        <taxon>Actinomycetes</taxon>
        <taxon>Streptosporangiales</taxon>
        <taxon>Streptosporangiaceae</taxon>
        <taxon>Nonomuraea</taxon>
    </lineage>
</organism>
<accession>A0A4R5E5F9</accession>
<dbReference type="RefSeq" id="WP_132641124.1">
    <property type="nucleotide sequence ID" value="NZ_SMLD01000255.1"/>
</dbReference>
<comment type="caution">
    <text evidence="2">The sequence shown here is derived from an EMBL/GenBank/DDBJ whole genome shotgun (WGS) entry which is preliminary data.</text>
</comment>
<name>A0A4R5E5F9_9ACTN</name>
<gene>
    <name evidence="2" type="ORF">E1295_45260</name>
</gene>
<dbReference type="AlphaFoldDB" id="A0A4R5E5F9"/>
<dbReference type="EMBL" id="SMLD01000255">
    <property type="protein sequence ID" value="TDE24966.1"/>
    <property type="molecule type" value="Genomic_DNA"/>
</dbReference>
<proteinExistence type="predicted"/>
<keyword evidence="3" id="KW-1185">Reference proteome</keyword>
<sequence>MSTPDENAAKADTQPLLDAAEEAAAEEERSGEPRSAGQAAMEEALKRSGQTAEDLTAPDTEDGAGAA</sequence>
<evidence type="ECO:0000313" key="2">
    <source>
        <dbReference type="EMBL" id="TDE24966.1"/>
    </source>
</evidence>
<protein>
    <submittedName>
        <fullName evidence="2">Uncharacterized protein</fullName>
    </submittedName>
</protein>
<feature type="region of interest" description="Disordered" evidence="1">
    <location>
        <begin position="1"/>
        <end position="67"/>
    </location>
</feature>
<evidence type="ECO:0000256" key="1">
    <source>
        <dbReference type="SAM" id="MobiDB-lite"/>
    </source>
</evidence>